<dbReference type="EMBL" id="JBAHYK010000275">
    <property type="protein sequence ID" value="KAL0575776.1"/>
    <property type="molecule type" value="Genomic_DNA"/>
</dbReference>
<comment type="caution">
    <text evidence="3">The sequence shown here is derived from an EMBL/GenBank/DDBJ whole genome shotgun (WGS) entry which is preliminary data.</text>
</comment>
<feature type="region of interest" description="Disordered" evidence="1">
    <location>
        <begin position="182"/>
        <end position="222"/>
    </location>
</feature>
<dbReference type="SMART" id="SM00355">
    <property type="entry name" value="ZnF_C2H2"/>
    <property type="match status" value="3"/>
</dbReference>
<reference evidence="3 4" key="1">
    <citation type="submission" date="2024-02" db="EMBL/GenBank/DDBJ databases">
        <title>A draft genome for the cacao thread blight pathogen Marasmius crinis-equi.</title>
        <authorList>
            <person name="Cohen S.P."/>
            <person name="Baruah I.K."/>
            <person name="Amoako-Attah I."/>
            <person name="Bukari Y."/>
            <person name="Meinhardt L.W."/>
            <person name="Bailey B.A."/>
        </authorList>
    </citation>
    <scope>NUCLEOTIDE SEQUENCE [LARGE SCALE GENOMIC DNA]</scope>
    <source>
        <strain evidence="3 4">GH-76</strain>
    </source>
</reference>
<dbReference type="Proteomes" id="UP001465976">
    <property type="component" value="Unassembled WGS sequence"/>
</dbReference>
<sequence>MDDFATFVESLDAITLFEDFKNSLRESGDLTYSTSSSSSSDADFDDDDSEHDDHWRVQSDEDPAVEQLGKPIDNERFVCPIDTVGPDGAGSAPWDGNEWDSPGGIISQLAPLEPTFRPPKPRRSSFSSASSKEEDMRRKLRAEAKNDPSYLVHRTPKAQSYSSDSERRDLFRALLLKCESGTAGRTRSSKSKSKSENAPPPSGSTSPSSSFPTNSTATTGNKSTRFITHRLRDDLLYHEGNIPPVLWCLCTTGAWYPQFESLQRHLVRAHGVSPSPTDEHPCPWPECEKHYVSLNALSNHYKQCHFFIGHKCDFCDVVVKTAYGKRKHQEAKHKDRL</sequence>
<keyword evidence="4" id="KW-1185">Reference proteome</keyword>
<feature type="region of interest" description="Disordered" evidence="1">
    <location>
        <begin position="27"/>
        <end position="165"/>
    </location>
</feature>
<dbReference type="PROSITE" id="PS00028">
    <property type="entry name" value="ZINC_FINGER_C2H2_1"/>
    <property type="match status" value="1"/>
</dbReference>
<dbReference type="InterPro" id="IPR013087">
    <property type="entry name" value="Znf_C2H2_type"/>
</dbReference>
<accession>A0ABR3FK60</accession>
<evidence type="ECO:0000313" key="4">
    <source>
        <dbReference type="Proteomes" id="UP001465976"/>
    </source>
</evidence>
<name>A0ABR3FK60_9AGAR</name>
<feature type="compositionally biased region" description="Low complexity" evidence="1">
    <location>
        <begin position="203"/>
        <end position="219"/>
    </location>
</feature>
<feature type="compositionally biased region" description="Low complexity" evidence="1">
    <location>
        <begin position="29"/>
        <end position="41"/>
    </location>
</feature>
<protein>
    <recommendedName>
        <fullName evidence="2">C2H2-type domain-containing protein</fullName>
    </recommendedName>
</protein>
<gene>
    <name evidence="3" type="ORF">V5O48_006195</name>
</gene>
<proteinExistence type="predicted"/>
<evidence type="ECO:0000313" key="3">
    <source>
        <dbReference type="EMBL" id="KAL0575776.1"/>
    </source>
</evidence>
<feature type="compositionally biased region" description="Basic and acidic residues" evidence="1">
    <location>
        <begin position="131"/>
        <end position="146"/>
    </location>
</feature>
<evidence type="ECO:0000256" key="1">
    <source>
        <dbReference type="SAM" id="MobiDB-lite"/>
    </source>
</evidence>
<feature type="domain" description="C2H2-type" evidence="2">
    <location>
        <begin position="282"/>
        <end position="305"/>
    </location>
</feature>
<organism evidence="3 4">
    <name type="scientific">Marasmius crinis-equi</name>
    <dbReference type="NCBI Taxonomy" id="585013"/>
    <lineage>
        <taxon>Eukaryota</taxon>
        <taxon>Fungi</taxon>
        <taxon>Dikarya</taxon>
        <taxon>Basidiomycota</taxon>
        <taxon>Agaricomycotina</taxon>
        <taxon>Agaricomycetes</taxon>
        <taxon>Agaricomycetidae</taxon>
        <taxon>Agaricales</taxon>
        <taxon>Marasmiineae</taxon>
        <taxon>Marasmiaceae</taxon>
        <taxon>Marasmius</taxon>
    </lineage>
</organism>
<evidence type="ECO:0000259" key="2">
    <source>
        <dbReference type="PROSITE" id="PS00028"/>
    </source>
</evidence>